<keyword evidence="1" id="KW-0862">Zinc</keyword>
<proteinExistence type="predicted"/>
<evidence type="ECO:0000259" key="3">
    <source>
        <dbReference type="PROSITE" id="PS50157"/>
    </source>
</evidence>
<gene>
    <name evidence="4" type="ORF">BGW36DRAFT_465093</name>
</gene>
<sequence length="229" mass="26265">MTNYFDEEILFSSDYDPSIADSTIPSSDVHRGHENQLIIPTGPGHIPRHQHVLPRPLTVDQGNLPYGSSAPYYENVWGPQQAPFINPFDVPAENPCLQPNMGAEAPSRSGEAIYFDPLRQTGLEMHNSDGSYTDRNERCKWGDCDLTFTRHEQLELHFKVAHPIPDPDTKVCKWEECRRRLGRFRDLERHVMNVHISPNSQACPTDGCKRTGRKDNIHRHHRKAHRQSL</sequence>
<dbReference type="GO" id="GO:0008270">
    <property type="term" value="F:zinc ion binding"/>
    <property type="evidence" value="ECO:0007669"/>
    <property type="project" value="UniProtKB-KW"/>
</dbReference>
<feature type="domain" description="C2H2-type" evidence="3">
    <location>
        <begin position="137"/>
        <end position="167"/>
    </location>
</feature>
<evidence type="ECO:0000313" key="4">
    <source>
        <dbReference type="EMBL" id="KAH8691322.1"/>
    </source>
</evidence>
<feature type="compositionally biased region" description="Basic residues" evidence="2">
    <location>
        <begin position="216"/>
        <end position="229"/>
    </location>
</feature>
<accession>A0AAD4KHH2</accession>
<comment type="caution">
    <text evidence="4">The sequence shown here is derived from an EMBL/GenBank/DDBJ whole genome shotgun (WGS) entry which is preliminary data.</text>
</comment>
<dbReference type="RefSeq" id="XP_046067414.1">
    <property type="nucleotide sequence ID" value="XM_046222277.1"/>
</dbReference>
<keyword evidence="5" id="KW-1185">Reference proteome</keyword>
<evidence type="ECO:0000313" key="5">
    <source>
        <dbReference type="Proteomes" id="UP001201262"/>
    </source>
</evidence>
<reference evidence="4" key="1">
    <citation type="submission" date="2021-12" db="EMBL/GenBank/DDBJ databases">
        <title>Convergent genome expansion in fungi linked to evolution of root-endophyte symbiosis.</title>
        <authorList>
            <consortium name="DOE Joint Genome Institute"/>
            <person name="Ke Y.-H."/>
            <person name="Bonito G."/>
            <person name="Liao H.-L."/>
            <person name="Looney B."/>
            <person name="Rojas-Flechas A."/>
            <person name="Nash J."/>
            <person name="Hameed K."/>
            <person name="Schadt C."/>
            <person name="Martin F."/>
            <person name="Crous P.W."/>
            <person name="Miettinen O."/>
            <person name="Magnuson J.K."/>
            <person name="Labbe J."/>
            <person name="Jacobson D."/>
            <person name="Doktycz M.J."/>
            <person name="Veneault-Fourrey C."/>
            <person name="Kuo A."/>
            <person name="Mondo S."/>
            <person name="Calhoun S."/>
            <person name="Riley R."/>
            <person name="Ohm R."/>
            <person name="LaButti K."/>
            <person name="Andreopoulos B."/>
            <person name="Pangilinan J."/>
            <person name="Nolan M."/>
            <person name="Tritt A."/>
            <person name="Clum A."/>
            <person name="Lipzen A."/>
            <person name="Daum C."/>
            <person name="Barry K."/>
            <person name="Grigoriev I.V."/>
            <person name="Vilgalys R."/>
        </authorList>
    </citation>
    <scope>NUCLEOTIDE SEQUENCE</scope>
    <source>
        <strain evidence="4">PMI_201</strain>
    </source>
</reference>
<keyword evidence="1" id="KW-0479">Metal-binding</keyword>
<evidence type="ECO:0000256" key="2">
    <source>
        <dbReference type="SAM" id="MobiDB-lite"/>
    </source>
</evidence>
<dbReference type="PROSITE" id="PS50157">
    <property type="entry name" value="ZINC_FINGER_C2H2_2"/>
    <property type="match status" value="1"/>
</dbReference>
<name>A0AAD4KHH2_9EURO</name>
<organism evidence="4 5">
    <name type="scientific">Talaromyces proteolyticus</name>
    <dbReference type="NCBI Taxonomy" id="1131652"/>
    <lineage>
        <taxon>Eukaryota</taxon>
        <taxon>Fungi</taxon>
        <taxon>Dikarya</taxon>
        <taxon>Ascomycota</taxon>
        <taxon>Pezizomycotina</taxon>
        <taxon>Eurotiomycetes</taxon>
        <taxon>Eurotiomycetidae</taxon>
        <taxon>Eurotiales</taxon>
        <taxon>Trichocomaceae</taxon>
        <taxon>Talaromyces</taxon>
        <taxon>Talaromyces sect. Bacilispori</taxon>
    </lineage>
</organism>
<evidence type="ECO:0000256" key="1">
    <source>
        <dbReference type="PROSITE-ProRule" id="PRU00042"/>
    </source>
</evidence>
<protein>
    <recommendedName>
        <fullName evidence="3">C2H2-type domain-containing protein</fullName>
    </recommendedName>
</protein>
<dbReference type="SUPFAM" id="SSF57667">
    <property type="entry name" value="beta-beta-alpha zinc fingers"/>
    <property type="match status" value="1"/>
</dbReference>
<dbReference type="Proteomes" id="UP001201262">
    <property type="component" value="Unassembled WGS sequence"/>
</dbReference>
<dbReference type="InterPro" id="IPR013087">
    <property type="entry name" value="Znf_C2H2_type"/>
</dbReference>
<dbReference type="InterPro" id="IPR036236">
    <property type="entry name" value="Znf_C2H2_sf"/>
</dbReference>
<feature type="region of interest" description="Disordered" evidence="2">
    <location>
        <begin position="202"/>
        <end position="229"/>
    </location>
</feature>
<dbReference type="AlphaFoldDB" id="A0AAD4KHH2"/>
<dbReference type="PROSITE" id="PS00028">
    <property type="entry name" value="ZINC_FINGER_C2H2_1"/>
    <property type="match status" value="2"/>
</dbReference>
<dbReference type="EMBL" id="JAJTJA010000012">
    <property type="protein sequence ID" value="KAH8691322.1"/>
    <property type="molecule type" value="Genomic_DNA"/>
</dbReference>
<dbReference type="GeneID" id="70252564"/>
<dbReference type="Gene3D" id="3.30.160.60">
    <property type="entry name" value="Classic Zinc Finger"/>
    <property type="match status" value="1"/>
</dbReference>
<keyword evidence="1" id="KW-0863">Zinc-finger</keyword>
<dbReference type="SMART" id="SM00355">
    <property type="entry name" value="ZnF_C2H2"/>
    <property type="match status" value="3"/>
</dbReference>